<keyword evidence="3" id="KW-1185">Reference proteome</keyword>
<keyword evidence="1" id="KW-0732">Signal</keyword>
<dbReference type="Proteomes" id="UP001428341">
    <property type="component" value="Unassembled WGS sequence"/>
</dbReference>
<comment type="caution">
    <text evidence="2">The sequence shown here is derived from an EMBL/GenBank/DDBJ whole genome shotgun (WGS) entry which is preliminary data.</text>
</comment>
<evidence type="ECO:0000256" key="1">
    <source>
        <dbReference type="SAM" id="SignalP"/>
    </source>
</evidence>
<protein>
    <submittedName>
        <fullName evidence="2">Uncharacterized protein</fullName>
    </submittedName>
</protein>
<gene>
    <name evidence="2" type="ORF">WN944_018652</name>
</gene>
<dbReference type="EMBL" id="JBCGBO010000007">
    <property type="protein sequence ID" value="KAK9187260.1"/>
    <property type="molecule type" value="Genomic_DNA"/>
</dbReference>
<sequence length="99" mass="10687">MGDCERLRSLVILLKGLCLCFEGKTFDAVEVFDELSVSSLGTSGGAPLASPTLEIAVFLNAIPGKIHPKLCEKHYKPCNIASFWKANAMTVGTKWATDL</sequence>
<evidence type="ECO:0000313" key="2">
    <source>
        <dbReference type="EMBL" id="KAK9187260.1"/>
    </source>
</evidence>
<name>A0AAP0LU22_9ROSI</name>
<feature type="signal peptide" evidence="1">
    <location>
        <begin position="1"/>
        <end position="20"/>
    </location>
</feature>
<dbReference type="AlphaFoldDB" id="A0AAP0LU22"/>
<feature type="chain" id="PRO_5042873410" evidence="1">
    <location>
        <begin position="21"/>
        <end position="99"/>
    </location>
</feature>
<evidence type="ECO:0000313" key="3">
    <source>
        <dbReference type="Proteomes" id="UP001428341"/>
    </source>
</evidence>
<proteinExistence type="predicted"/>
<reference evidence="2 3" key="1">
    <citation type="submission" date="2024-05" db="EMBL/GenBank/DDBJ databases">
        <title>Haplotype-resolved chromosome-level genome assembly of Huyou (Citrus changshanensis).</title>
        <authorList>
            <person name="Miao C."/>
            <person name="Chen W."/>
            <person name="Wu Y."/>
            <person name="Wang L."/>
            <person name="Zhao S."/>
            <person name="Grierson D."/>
            <person name="Xu C."/>
            <person name="Chen K."/>
        </authorList>
    </citation>
    <scope>NUCLEOTIDE SEQUENCE [LARGE SCALE GENOMIC DNA]</scope>
    <source>
        <strain evidence="2">01-14</strain>
        <tissue evidence="2">Leaf</tissue>
    </source>
</reference>
<accession>A0AAP0LU22</accession>
<organism evidence="2 3">
    <name type="scientific">Citrus x changshan-huyou</name>
    <dbReference type="NCBI Taxonomy" id="2935761"/>
    <lineage>
        <taxon>Eukaryota</taxon>
        <taxon>Viridiplantae</taxon>
        <taxon>Streptophyta</taxon>
        <taxon>Embryophyta</taxon>
        <taxon>Tracheophyta</taxon>
        <taxon>Spermatophyta</taxon>
        <taxon>Magnoliopsida</taxon>
        <taxon>eudicotyledons</taxon>
        <taxon>Gunneridae</taxon>
        <taxon>Pentapetalae</taxon>
        <taxon>rosids</taxon>
        <taxon>malvids</taxon>
        <taxon>Sapindales</taxon>
        <taxon>Rutaceae</taxon>
        <taxon>Aurantioideae</taxon>
        <taxon>Citrus</taxon>
    </lineage>
</organism>